<dbReference type="SUPFAM" id="SSF64518">
    <property type="entry name" value="Phase 1 flagellin"/>
    <property type="match status" value="1"/>
</dbReference>
<dbReference type="OrthoDB" id="9802553at2"/>
<evidence type="ECO:0000256" key="4">
    <source>
        <dbReference type="ARBA" id="ARBA00016244"/>
    </source>
</evidence>
<dbReference type="NCBIfam" id="TIGR02492">
    <property type="entry name" value="flgK_ends"/>
    <property type="match status" value="1"/>
</dbReference>
<keyword evidence="5 7" id="KW-0964">Secreted</keyword>
<comment type="subcellular location">
    <subcellularLocation>
        <location evidence="1 7">Bacterial flagellum</location>
    </subcellularLocation>
    <subcellularLocation>
        <location evidence="2 7">Secreted</location>
    </subcellularLocation>
</comment>
<accession>A0A4Q1SET6</accession>
<feature type="compositionally biased region" description="Low complexity" evidence="8">
    <location>
        <begin position="105"/>
        <end position="124"/>
    </location>
</feature>
<evidence type="ECO:0000256" key="6">
    <source>
        <dbReference type="ARBA" id="ARBA00023143"/>
    </source>
</evidence>
<evidence type="ECO:0000256" key="3">
    <source>
        <dbReference type="ARBA" id="ARBA00009677"/>
    </source>
</evidence>
<dbReference type="Pfam" id="PF00460">
    <property type="entry name" value="Flg_bb_rod"/>
    <property type="match status" value="1"/>
</dbReference>
<keyword evidence="11" id="KW-0969">Cilium</keyword>
<dbReference type="AlphaFoldDB" id="A0A4Q1SET6"/>
<comment type="similarity">
    <text evidence="3 7">Belongs to the flagella basal body rod proteins family.</text>
</comment>
<evidence type="ECO:0000256" key="8">
    <source>
        <dbReference type="SAM" id="MobiDB-lite"/>
    </source>
</evidence>
<dbReference type="EMBL" id="SDMK01000002">
    <property type="protein sequence ID" value="RXS95647.1"/>
    <property type="molecule type" value="Genomic_DNA"/>
</dbReference>
<dbReference type="InterPro" id="IPR019776">
    <property type="entry name" value="Flagellar_basal_body_rod_CS"/>
</dbReference>
<evidence type="ECO:0000256" key="7">
    <source>
        <dbReference type="RuleBase" id="RU362065"/>
    </source>
</evidence>
<dbReference type="Pfam" id="PF22638">
    <property type="entry name" value="FlgK_D1"/>
    <property type="match status" value="1"/>
</dbReference>
<evidence type="ECO:0000256" key="1">
    <source>
        <dbReference type="ARBA" id="ARBA00004365"/>
    </source>
</evidence>
<evidence type="ECO:0000313" key="12">
    <source>
        <dbReference type="Proteomes" id="UP000290253"/>
    </source>
</evidence>
<dbReference type="GO" id="GO:0009424">
    <property type="term" value="C:bacterial-type flagellum hook"/>
    <property type="evidence" value="ECO:0007669"/>
    <property type="project" value="UniProtKB-UniRule"/>
</dbReference>
<dbReference type="PANTHER" id="PTHR30033">
    <property type="entry name" value="FLAGELLAR HOOK-ASSOCIATED PROTEIN 1"/>
    <property type="match status" value="1"/>
</dbReference>
<proteinExistence type="inferred from homology"/>
<dbReference type="InterPro" id="IPR001444">
    <property type="entry name" value="Flag_bb_rod_N"/>
</dbReference>
<dbReference type="GO" id="GO:0044780">
    <property type="term" value="P:bacterial-type flagellum assembly"/>
    <property type="evidence" value="ECO:0007669"/>
    <property type="project" value="InterPro"/>
</dbReference>
<reference evidence="11 12" key="1">
    <citation type="journal article" date="2016" name="Int. J. Syst. Evol. Microbiol.">
        <title>Acidipila dinghuensis sp. nov., an acidobacterium isolated from forest soil.</title>
        <authorList>
            <person name="Jiang Y.W."/>
            <person name="Wang J."/>
            <person name="Chen M.H."/>
            <person name="Lv Y.Y."/>
            <person name="Qiu L.H."/>
        </authorList>
    </citation>
    <scope>NUCLEOTIDE SEQUENCE [LARGE SCALE GENOMIC DNA]</scope>
    <source>
        <strain evidence="11 12">DHOF10</strain>
    </source>
</reference>
<feature type="domain" description="Flagellar basal body rod protein N-terminal" evidence="9">
    <location>
        <begin position="12"/>
        <end position="38"/>
    </location>
</feature>
<dbReference type="PROSITE" id="PS00588">
    <property type="entry name" value="FLAGELLA_BB_ROD"/>
    <property type="match status" value="1"/>
</dbReference>
<dbReference type="InterPro" id="IPR053927">
    <property type="entry name" value="FlgK_helical"/>
</dbReference>
<protein>
    <recommendedName>
        <fullName evidence="4 7">Flagellar hook-associated protein 1</fullName>
        <shortName evidence="7">HAP1</shortName>
    </recommendedName>
</protein>
<evidence type="ECO:0000256" key="2">
    <source>
        <dbReference type="ARBA" id="ARBA00004613"/>
    </source>
</evidence>
<dbReference type="RefSeq" id="WP_129208843.1">
    <property type="nucleotide sequence ID" value="NZ_BMGU01000004.1"/>
</dbReference>
<gene>
    <name evidence="7 11" type="primary">flgK</name>
    <name evidence="11" type="ORF">ESZ00_13910</name>
</gene>
<evidence type="ECO:0000313" key="11">
    <source>
        <dbReference type="EMBL" id="RXS95647.1"/>
    </source>
</evidence>
<evidence type="ECO:0000259" key="10">
    <source>
        <dbReference type="Pfam" id="PF22638"/>
    </source>
</evidence>
<comment type="caution">
    <text evidence="11">The sequence shown here is derived from an EMBL/GenBank/DDBJ whole genome shotgun (WGS) entry which is preliminary data.</text>
</comment>
<dbReference type="PRINTS" id="PR01005">
    <property type="entry name" value="FLGHOOKAP1"/>
</dbReference>
<keyword evidence="12" id="KW-1185">Reference proteome</keyword>
<dbReference type="GO" id="GO:0005198">
    <property type="term" value="F:structural molecule activity"/>
    <property type="evidence" value="ECO:0007669"/>
    <property type="project" value="UniProtKB-UniRule"/>
</dbReference>
<keyword evidence="11" id="KW-0966">Cell projection</keyword>
<keyword evidence="6 7" id="KW-0975">Bacterial flagellum</keyword>
<dbReference type="Proteomes" id="UP000290253">
    <property type="component" value="Unassembled WGS sequence"/>
</dbReference>
<evidence type="ECO:0000256" key="5">
    <source>
        <dbReference type="ARBA" id="ARBA00022525"/>
    </source>
</evidence>
<feature type="region of interest" description="Disordered" evidence="8">
    <location>
        <begin position="104"/>
        <end position="124"/>
    </location>
</feature>
<keyword evidence="11" id="KW-0282">Flagellum</keyword>
<organism evidence="11 12">
    <name type="scientific">Silvibacterium dinghuense</name>
    <dbReference type="NCBI Taxonomy" id="1560006"/>
    <lineage>
        <taxon>Bacteria</taxon>
        <taxon>Pseudomonadati</taxon>
        <taxon>Acidobacteriota</taxon>
        <taxon>Terriglobia</taxon>
        <taxon>Terriglobales</taxon>
        <taxon>Acidobacteriaceae</taxon>
        <taxon>Silvibacterium</taxon>
    </lineage>
</organism>
<evidence type="ECO:0000259" key="9">
    <source>
        <dbReference type="Pfam" id="PF00460"/>
    </source>
</evidence>
<sequence length="477" mass="49369">MATLNMAYSITSGALEADQAALAVVSNNVSNANTTGYTREVATFEENDPITLQQGLVGDGTTMTGGVSQRDPVLEEDLQQQNQAASATDSRLSALDDVQEIFDQTTTSTSDSTSTSSSTTGGIGDDMTSFFDALSSLESDPSSTTLRQSVLSSADTLANDFQNAASQLSAQQSSIDQESVSIVQQVNSLTGAIASLNQQIQSTSPNSDAGTLEDEREEDIQQLSSLIGIHQVTTEDNGLSITTSSGALLVSEGSSYALTTGSSDGVTHIYDSEGNDLTTDLASGGGQLGGLLEVRDQDIPEISTALDTLAYDFGTEVNTVNEAGDDVNGDAGTAIFTLPTSSTGAASTISVAMTDPDKIAAAATGEGSSDDTNLLDMVNLQNQTIVDGSTPTDYYSAMISTLGTMVSDATVNNTAQQDSLTQLQTQVSSLSSVNLNDEASSLETFEQSYEAASKLFSTLDSVMLSALNLGVETAYSS</sequence>
<name>A0A4Q1SET6_9BACT</name>
<dbReference type="InterPro" id="IPR002371">
    <property type="entry name" value="FlgK"/>
</dbReference>
<dbReference type="GO" id="GO:0005576">
    <property type="term" value="C:extracellular region"/>
    <property type="evidence" value="ECO:0007669"/>
    <property type="project" value="UniProtKB-SubCell"/>
</dbReference>
<feature type="domain" description="Flagellar hook-associated protein FlgK helical" evidence="10">
    <location>
        <begin position="117"/>
        <end position="336"/>
    </location>
</feature>
<dbReference type="PANTHER" id="PTHR30033:SF1">
    <property type="entry name" value="FLAGELLAR HOOK-ASSOCIATED PROTEIN 1"/>
    <property type="match status" value="1"/>
</dbReference>